<reference evidence="10" key="1">
    <citation type="submission" date="2016-10" db="EMBL/GenBank/DDBJ databases">
        <authorList>
            <person name="Varghese N."/>
            <person name="Submissions S."/>
        </authorList>
    </citation>
    <scope>NUCLEOTIDE SEQUENCE [LARGE SCALE GENOMIC DNA]</scope>
    <source>
        <strain evidence="10">CGMCC 4.5579</strain>
    </source>
</reference>
<evidence type="ECO:0000256" key="3">
    <source>
        <dbReference type="ARBA" id="ARBA00022475"/>
    </source>
</evidence>
<dbReference type="AlphaFoldDB" id="A0A1I5NUY1"/>
<dbReference type="PANTHER" id="PTHR33452:SF1">
    <property type="entry name" value="INNER MEMBRANE PROTEIN YPHA-RELATED"/>
    <property type="match status" value="1"/>
</dbReference>
<evidence type="ECO:0000256" key="6">
    <source>
        <dbReference type="ARBA" id="ARBA00023136"/>
    </source>
</evidence>
<sequence>MPYSARVNTSDDEVTNRSSSDQAGAHSADTQRTDILAGVDDTPSDRDRDATRWHGGLDFGLLILRVVLGGTMFAHGLQKLFGAFDGPGIGGFAQALSGPFGYSGNTTLLSWITALSETLGGLLLVLGLFTPLGAAAILGVAANVVYVKWANGFFMGNNGFEYELLIGTVALALLFTGAGRISVDKNTPWRRRPMPFALLGLLLAAAASVVVLVVFR</sequence>
<dbReference type="PANTHER" id="PTHR33452">
    <property type="entry name" value="OXIDOREDUCTASE CATD-RELATED"/>
    <property type="match status" value="1"/>
</dbReference>
<dbReference type="InterPro" id="IPR032808">
    <property type="entry name" value="DoxX"/>
</dbReference>
<dbReference type="GO" id="GO:0005886">
    <property type="term" value="C:plasma membrane"/>
    <property type="evidence" value="ECO:0007669"/>
    <property type="project" value="UniProtKB-SubCell"/>
</dbReference>
<evidence type="ECO:0000256" key="8">
    <source>
        <dbReference type="SAM" id="Phobius"/>
    </source>
</evidence>
<dbReference type="OrthoDB" id="346004at2"/>
<evidence type="ECO:0000256" key="2">
    <source>
        <dbReference type="ARBA" id="ARBA00006679"/>
    </source>
</evidence>
<keyword evidence="6 8" id="KW-0472">Membrane</keyword>
<dbReference type="Pfam" id="PF07681">
    <property type="entry name" value="DoxX"/>
    <property type="match status" value="1"/>
</dbReference>
<keyword evidence="5 8" id="KW-1133">Transmembrane helix</keyword>
<comment type="subcellular location">
    <subcellularLocation>
        <location evidence="1">Cell membrane</location>
        <topology evidence="1">Multi-pass membrane protein</topology>
    </subcellularLocation>
</comment>
<comment type="similarity">
    <text evidence="2">Belongs to the DoxX family.</text>
</comment>
<name>A0A1I5NUY1_9PSEU</name>
<feature type="region of interest" description="Disordered" evidence="7">
    <location>
        <begin position="1"/>
        <end position="48"/>
    </location>
</feature>
<keyword evidence="3" id="KW-1003">Cell membrane</keyword>
<dbReference type="Proteomes" id="UP000198727">
    <property type="component" value="Unassembled WGS sequence"/>
</dbReference>
<feature type="transmembrane region" description="Helical" evidence="8">
    <location>
        <begin position="195"/>
        <end position="215"/>
    </location>
</feature>
<organism evidence="9 10">
    <name type="scientific">Amycolatopsis arida</name>
    <dbReference type="NCBI Taxonomy" id="587909"/>
    <lineage>
        <taxon>Bacteria</taxon>
        <taxon>Bacillati</taxon>
        <taxon>Actinomycetota</taxon>
        <taxon>Actinomycetes</taxon>
        <taxon>Pseudonocardiales</taxon>
        <taxon>Pseudonocardiaceae</taxon>
        <taxon>Amycolatopsis</taxon>
    </lineage>
</organism>
<evidence type="ECO:0000256" key="5">
    <source>
        <dbReference type="ARBA" id="ARBA00022989"/>
    </source>
</evidence>
<dbReference type="EMBL" id="FOWW01000002">
    <property type="protein sequence ID" value="SFP25604.1"/>
    <property type="molecule type" value="Genomic_DNA"/>
</dbReference>
<proteinExistence type="inferred from homology"/>
<evidence type="ECO:0000256" key="4">
    <source>
        <dbReference type="ARBA" id="ARBA00022692"/>
    </source>
</evidence>
<keyword evidence="4 8" id="KW-0812">Transmembrane</keyword>
<protein>
    <submittedName>
        <fullName evidence="9">Putative oxidoreductase</fullName>
    </submittedName>
</protein>
<gene>
    <name evidence="9" type="ORF">SAMN05421810_10241</name>
</gene>
<evidence type="ECO:0000256" key="1">
    <source>
        <dbReference type="ARBA" id="ARBA00004651"/>
    </source>
</evidence>
<feature type="transmembrane region" description="Helical" evidence="8">
    <location>
        <begin position="119"/>
        <end position="144"/>
    </location>
</feature>
<evidence type="ECO:0000313" key="9">
    <source>
        <dbReference type="EMBL" id="SFP25604.1"/>
    </source>
</evidence>
<evidence type="ECO:0000313" key="10">
    <source>
        <dbReference type="Proteomes" id="UP000198727"/>
    </source>
</evidence>
<keyword evidence="10" id="KW-1185">Reference proteome</keyword>
<feature type="transmembrane region" description="Helical" evidence="8">
    <location>
        <begin position="164"/>
        <end position="183"/>
    </location>
</feature>
<evidence type="ECO:0000256" key="7">
    <source>
        <dbReference type="SAM" id="MobiDB-lite"/>
    </source>
</evidence>
<dbReference type="STRING" id="587909.SAMN05421810_10241"/>
<accession>A0A1I5NUY1</accession>
<dbReference type="InterPro" id="IPR051907">
    <property type="entry name" value="DoxX-like_oxidoreductase"/>
</dbReference>